<evidence type="ECO:0000313" key="7">
    <source>
        <dbReference type="EMBL" id="KHN80816.1"/>
    </source>
</evidence>
<name>A0A0B2VBB4_TOXCA</name>
<comment type="subcellular location">
    <subcellularLocation>
        <location evidence="1">Membrane</location>
    </subcellularLocation>
</comment>
<dbReference type="SUPFAM" id="SSF53822">
    <property type="entry name" value="Periplasmic binding protein-like I"/>
    <property type="match status" value="1"/>
</dbReference>
<keyword evidence="4" id="KW-0472">Membrane</keyword>
<evidence type="ECO:0000256" key="2">
    <source>
        <dbReference type="ARBA" id="ARBA00022692"/>
    </source>
</evidence>
<dbReference type="OMA" id="IITMESC"/>
<dbReference type="OrthoDB" id="1890790at2759"/>
<feature type="domain" description="Receptor ligand binding region" evidence="6">
    <location>
        <begin position="54"/>
        <end position="163"/>
    </location>
</feature>
<accession>A0A0B2VBB4</accession>
<dbReference type="GO" id="GO:0016020">
    <property type="term" value="C:membrane"/>
    <property type="evidence" value="ECO:0007669"/>
    <property type="project" value="UniProtKB-SubCell"/>
</dbReference>
<dbReference type="STRING" id="6265.A0A0B2VBB4"/>
<evidence type="ECO:0000256" key="3">
    <source>
        <dbReference type="ARBA" id="ARBA00022989"/>
    </source>
</evidence>
<dbReference type="AlphaFoldDB" id="A0A0B2VBB4"/>
<dbReference type="Proteomes" id="UP000031036">
    <property type="component" value="Unassembled WGS sequence"/>
</dbReference>
<gene>
    <name evidence="7" type="primary">npr2</name>
    <name evidence="7" type="ORF">Tcan_09834</name>
</gene>
<evidence type="ECO:0000313" key="8">
    <source>
        <dbReference type="Proteomes" id="UP000031036"/>
    </source>
</evidence>
<keyword evidence="5" id="KW-0732">Signal</keyword>
<sequence length="163" mass="18053">MHNPTWLTSIILLVTTTCMRTVSMGKVRVGHIGAMNAMPNSDKILDISRKELLKDGILDEDFDLEIINQMGCGESFEGVAVAADMFYLQKVKAFIGPYCNAELDAVAKMAAYWNIPIVGYMASGTAFVDKNIYKTLARVSLRTTNSLAVALTAVLKHYNWKRV</sequence>
<reference evidence="7 8" key="1">
    <citation type="submission" date="2014-11" db="EMBL/GenBank/DDBJ databases">
        <title>Genetic blueprint of the zoonotic pathogen Toxocara canis.</title>
        <authorList>
            <person name="Zhu X.-Q."/>
            <person name="Korhonen P.K."/>
            <person name="Cai H."/>
            <person name="Young N.D."/>
            <person name="Nejsum P."/>
            <person name="von Samson-Himmelstjerna G."/>
            <person name="Boag P.R."/>
            <person name="Tan P."/>
            <person name="Li Q."/>
            <person name="Min J."/>
            <person name="Yang Y."/>
            <person name="Wang X."/>
            <person name="Fang X."/>
            <person name="Hall R.S."/>
            <person name="Hofmann A."/>
            <person name="Sternberg P.W."/>
            <person name="Jex A.R."/>
            <person name="Gasser R.B."/>
        </authorList>
    </citation>
    <scope>NUCLEOTIDE SEQUENCE [LARGE SCALE GENOMIC DNA]</scope>
    <source>
        <strain evidence="7">PN_DK_2014</strain>
    </source>
</reference>
<dbReference type="Pfam" id="PF01094">
    <property type="entry name" value="ANF_receptor"/>
    <property type="match status" value="1"/>
</dbReference>
<comment type="caution">
    <text evidence="7">The sequence shown here is derived from an EMBL/GenBank/DDBJ whole genome shotgun (WGS) entry which is preliminary data.</text>
</comment>
<keyword evidence="3" id="KW-1133">Transmembrane helix</keyword>
<proteinExistence type="predicted"/>
<dbReference type="Gene3D" id="3.40.50.2300">
    <property type="match status" value="1"/>
</dbReference>
<evidence type="ECO:0000256" key="1">
    <source>
        <dbReference type="ARBA" id="ARBA00004370"/>
    </source>
</evidence>
<keyword evidence="7" id="KW-0675">Receptor</keyword>
<dbReference type="InterPro" id="IPR028082">
    <property type="entry name" value="Peripla_BP_I"/>
</dbReference>
<keyword evidence="8" id="KW-1185">Reference proteome</keyword>
<keyword evidence="2" id="KW-0812">Transmembrane</keyword>
<dbReference type="PANTHER" id="PTHR44755:SF8">
    <property type="entry name" value="RECEPTOR LIGAND BINDING REGION DOMAIN-CONTAINING PROTEIN"/>
    <property type="match status" value="1"/>
</dbReference>
<dbReference type="GO" id="GO:0017046">
    <property type="term" value="F:peptide hormone binding"/>
    <property type="evidence" value="ECO:0007669"/>
    <property type="project" value="TreeGrafter"/>
</dbReference>
<organism evidence="7 8">
    <name type="scientific">Toxocara canis</name>
    <name type="common">Canine roundworm</name>
    <dbReference type="NCBI Taxonomy" id="6265"/>
    <lineage>
        <taxon>Eukaryota</taxon>
        <taxon>Metazoa</taxon>
        <taxon>Ecdysozoa</taxon>
        <taxon>Nematoda</taxon>
        <taxon>Chromadorea</taxon>
        <taxon>Rhabditida</taxon>
        <taxon>Spirurina</taxon>
        <taxon>Ascaridomorpha</taxon>
        <taxon>Ascaridoidea</taxon>
        <taxon>Toxocaridae</taxon>
        <taxon>Toxocara</taxon>
    </lineage>
</organism>
<protein>
    <submittedName>
        <fullName evidence="7">Atrial natriuretic peptide receptor 2</fullName>
    </submittedName>
</protein>
<dbReference type="PANTHER" id="PTHR44755">
    <property type="entry name" value="NATRIURETIC PEPTIDE RECEPTOR 3-RELATED"/>
    <property type="match status" value="1"/>
</dbReference>
<evidence type="ECO:0000256" key="5">
    <source>
        <dbReference type="SAM" id="SignalP"/>
    </source>
</evidence>
<feature type="signal peptide" evidence="5">
    <location>
        <begin position="1"/>
        <end position="21"/>
    </location>
</feature>
<dbReference type="GO" id="GO:0038023">
    <property type="term" value="F:signaling receptor activity"/>
    <property type="evidence" value="ECO:0007669"/>
    <property type="project" value="TreeGrafter"/>
</dbReference>
<dbReference type="EMBL" id="JPKZ01001678">
    <property type="protein sequence ID" value="KHN80816.1"/>
    <property type="molecule type" value="Genomic_DNA"/>
</dbReference>
<feature type="chain" id="PRO_5002077077" evidence="5">
    <location>
        <begin position="22"/>
        <end position="163"/>
    </location>
</feature>
<dbReference type="InterPro" id="IPR052612">
    <property type="entry name" value="ANP_Clearance_Receptor"/>
</dbReference>
<evidence type="ECO:0000259" key="6">
    <source>
        <dbReference type="Pfam" id="PF01094"/>
    </source>
</evidence>
<evidence type="ECO:0000256" key="4">
    <source>
        <dbReference type="ARBA" id="ARBA00023136"/>
    </source>
</evidence>
<dbReference type="GO" id="GO:0007165">
    <property type="term" value="P:signal transduction"/>
    <property type="evidence" value="ECO:0007669"/>
    <property type="project" value="TreeGrafter"/>
</dbReference>
<dbReference type="InterPro" id="IPR001828">
    <property type="entry name" value="ANF_lig-bd_rcpt"/>
</dbReference>